<keyword evidence="3 4" id="KW-0238">DNA-binding</keyword>
<dbReference type="InterPro" id="IPR000424">
    <property type="entry name" value="Primosome_PriB/ssb"/>
</dbReference>
<dbReference type="NCBIfam" id="TIGR04418">
    <property type="entry name" value="PriB_gamma"/>
    <property type="match status" value="1"/>
</dbReference>
<dbReference type="Gene3D" id="2.40.50.140">
    <property type="entry name" value="Nucleic acid-binding proteins"/>
    <property type="match status" value="1"/>
</dbReference>
<gene>
    <name evidence="4 5" type="primary">priB</name>
    <name evidence="5" type="ORF">KDM89_14505</name>
</gene>
<keyword evidence="2 4" id="KW-0235">DNA replication</keyword>
<organism evidence="5 6">
    <name type="scientific">Undibacterium luofuense</name>
    <dbReference type="NCBI Taxonomy" id="2828733"/>
    <lineage>
        <taxon>Bacteria</taxon>
        <taxon>Pseudomonadati</taxon>
        <taxon>Pseudomonadota</taxon>
        <taxon>Betaproteobacteria</taxon>
        <taxon>Burkholderiales</taxon>
        <taxon>Oxalobacteraceae</taxon>
        <taxon>Undibacterium</taxon>
    </lineage>
</organism>
<keyword evidence="1 4" id="KW-0639">Primosome</keyword>
<dbReference type="AlphaFoldDB" id="A0A941I608"/>
<comment type="caution">
    <text evidence="5">The sequence shown here is derived from an EMBL/GenBank/DDBJ whole genome shotgun (WGS) entry which is preliminary data.</text>
</comment>
<evidence type="ECO:0000256" key="3">
    <source>
        <dbReference type="ARBA" id="ARBA00023125"/>
    </source>
</evidence>
<name>A0A941I608_9BURK</name>
<evidence type="ECO:0000313" key="5">
    <source>
        <dbReference type="EMBL" id="MBR7783357.1"/>
    </source>
</evidence>
<dbReference type="GO" id="GO:0003697">
    <property type="term" value="F:single-stranded DNA binding"/>
    <property type="evidence" value="ECO:0007669"/>
    <property type="project" value="UniProtKB-UniRule"/>
</dbReference>
<comment type="similarity">
    <text evidence="4">Belongs to the PriB family.</text>
</comment>
<dbReference type="EMBL" id="JAGSPN010000011">
    <property type="protein sequence ID" value="MBR7783357.1"/>
    <property type="molecule type" value="Genomic_DNA"/>
</dbReference>
<dbReference type="Proteomes" id="UP000680067">
    <property type="component" value="Unassembled WGS sequence"/>
</dbReference>
<reference evidence="5" key="1">
    <citation type="submission" date="2021-04" db="EMBL/GenBank/DDBJ databases">
        <title>novel species isolated from subtropical streams in China.</title>
        <authorList>
            <person name="Lu H."/>
        </authorList>
    </citation>
    <scope>NUCLEOTIDE SEQUENCE</scope>
    <source>
        <strain evidence="5">LFS511W</strain>
    </source>
</reference>
<dbReference type="Pfam" id="PF22657">
    <property type="entry name" value="SSB_1"/>
    <property type="match status" value="1"/>
</dbReference>
<comment type="subunit">
    <text evidence="4">Homodimer. Interacts with PriA and DnaT. Component of the replication restart primosome. Primosome assembly occurs via a 'hand-off' mechanism. PriA binds to replication forks, subsequently PriB then DnaT bind; DnaT then displaces ssDNA to generate the helicase loading substrate.</text>
</comment>
<comment type="function">
    <text evidence="4">Involved in the restart of stalled replication forks, which reloads the replicative helicase on sites other than the origin of replication; the PriA-PriB pathway is the major replication restart pathway. During primosome assembly it facilitates complex formation between PriA and DnaT on DNA; stabilizes PriA on DNA. Stimulates the DNA unwinding activity of PriA helicase.</text>
</comment>
<dbReference type="PIRSF" id="PIRSF003135">
    <property type="entry name" value="Primosomal_n"/>
    <property type="match status" value="1"/>
</dbReference>
<accession>A0A941I608</accession>
<sequence>MNQLQLRASVLEKEALRHTPAGISVATAILSHRSEQSEAGYQRIAEMEITALVAGPQAARFAQIPAGTELMVQGFLCRKNRNSKSLVLHISEFEILRLD</sequence>
<protein>
    <recommendedName>
        <fullName evidence="4">Replication restart protein PriB</fullName>
    </recommendedName>
</protein>
<keyword evidence="6" id="KW-1185">Reference proteome</keyword>
<evidence type="ECO:0000313" key="6">
    <source>
        <dbReference type="Proteomes" id="UP000680067"/>
    </source>
</evidence>
<dbReference type="GO" id="GO:1990077">
    <property type="term" value="C:primosome complex"/>
    <property type="evidence" value="ECO:0007669"/>
    <property type="project" value="UniProtKB-UniRule"/>
</dbReference>
<dbReference type="HAMAP" id="MF_00720">
    <property type="entry name" value="PriB"/>
    <property type="match status" value="1"/>
</dbReference>
<dbReference type="InterPro" id="IPR023646">
    <property type="entry name" value="Prisomal_replication_PriB"/>
</dbReference>
<evidence type="ECO:0000256" key="1">
    <source>
        <dbReference type="ARBA" id="ARBA00022515"/>
    </source>
</evidence>
<dbReference type="GO" id="GO:0006269">
    <property type="term" value="P:DNA replication, synthesis of primer"/>
    <property type="evidence" value="ECO:0007669"/>
    <property type="project" value="UniProtKB-KW"/>
</dbReference>
<proteinExistence type="inferred from homology"/>
<dbReference type="PROSITE" id="PS50935">
    <property type="entry name" value="SSB"/>
    <property type="match status" value="1"/>
</dbReference>
<evidence type="ECO:0000256" key="4">
    <source>
        <dbReference type="HAMAP-Rule" id="MF_00720"/>
    </source>
</evidence>
<dbReference type="InterPro" id="IPR012340">
    <property type="entry name" value="NA-bd_OB-fold"/>
</dbReference>
<evidence type="ECO:0000256" key="2">
    <source>
        <dbReference type="ARBA" id="ARBA00022705"/>
    </source>
</evidence>
<dbReference type="SUPFAM" id="SSF50249">
    <property type="entry name" value="Nucleic acid-binding proteins"/>
    <property type="match status" value="1"/>
</dbReference>